<feature type="domain" description="Ubiquitin-like protease family profile" evidence="6">
    <location>
        <begin position="460"/>
        <end position="686"/>
    </location>
</feature>
<dbReference type="InterPro" id="IPR038765">
    <property type="entry name" value="Papain-like_cys_pep_sf"/>
</dbReference>
<dbReference type="PROSITE" id="PS50600">
    <property type="entry name" value="ULP_PROTEASE"/>
    <property type="match status" value="1"/>
</dbReference>
<evidence type="ECO:0000256" key="2">
    <source>
        <dbReference type="ARBA" id="ARBA00022670"/>
    </source>
</evidence>
<keyword evidence="8" id="KW-1185">Reference proteome</keyword>
<dbReference type="Proteomes" id="UP001165122">
    <property type="component" value="Unassembled WGS sequence"/>
</dbReference>
<dbReference type="OrthoDB" id="442460at2759"/>
<evidence type="ECO:0000256" key="5">
    <source>
        <dbReference type="SAM" id="MobiDB-lite"/>
    </source>
</evidence>
<keyword evidence="3" id="KW-0378">Hydrolase</keyword>
<protein>
    <recommendedName>
        <fullName evidence="6">Ubiquitin-like protease family profile domain-containing protein</fullName>
    </recommendedName>
</protein>
<evidence type="ECO:0000259" key="6">
    <source>
        <dbReference type="PROSITE" id="PS50600"/>
    </source>
</evidence>
<dbReference type="GO" id="GO:0016926">
    <property type="term" value="P:protein desumoylation"/>
    <property type="evidence" value="ECO:0007669"/>
    <property type="project" value="UniProtKB-ARBA"/>
</dbReference>
<evidence type="ECO:0000256" key="4">
    <source>
        <dbReference type="ARBA" id="ARBA00022807"/>
    </source>
</evidence>
<organism evidence="7 8">
    <name type="scientific">Triparma laevis f. longispina</name>
    <dbReference type="NCBI Taxonomy" id="1714387"/>
    <lineage>
        <taxon>Eukaryota</taxon>
        <taxon>Sar</taxon>
        <taxon>Stramenopiles</taxon>
        <taxon>Ochrophyta</taxon>
        <taxon>Bolidophyceae</taxon>
        <taxon>Parmales</taxon>
        <taxon>Triparmaceae</taxon>
        <taxon>Triparma</taxon>
    </lineage>
</organism>
<reference evidence="8" key="1">
    <citation type="journal article" date="2023" name="Commun. Biol.">
        <title>Genome analysis of Parmales, the sister group of diatoms, reveals the evolutionary specialization of diatoms from phago-mixotrophs to photoautotrophs.</title>
        <authorList>
            <person name="Ban H."/>
            <person name="Sato S."/>
            <person name="Yoshikawa S."/>
            <person name="Yamada K."/>
            <person name="Nakamura Y."/>
            <person name="Ichinomiya M."/>
            <person name="Sato N."/>
            <person name="Blanc-Mathieu R."/>
            <person name="Endo H."/>
            <person name="Kuwata A."/>
            <person name="Ogata H."/>
        </authorList>
    </citation>
    <scope>NUCLEOTIDE SEQUENCE [LARGE SCALE GENOMIC DNA]</scope>
    <source>
        <strain evidence="8">NIES 3700</strain>
    </source>
</reference>
<dbReference type="AlphaFoldDB" id="A0A9W7DT95"/>
<dbReference type="GO" id="GO:0008234">
    <property type="term" value="F:cysteine-type peptidase activity"/>
    <property type="evidence" value="ECO:0007669"/>
    <property type="project" value="UniProtKB-KW"/>
</dbReference>
<comment type="caution">
    <text evidence="7">The sequence shown here is derived from an EMBL/GenBank/DDBJ whole genome shotgun (WGS) entry which is preliminary data.</text>
</comment>
<sequence>MSSSQSSQMFSIYVPTAAAPVMMFTPTSLDPTSSSSLPSASAASSSIPSDAHSPILSQTTMMLTAMPTMIPKPGLGLRLRNSPYPSHPGVYVKMPDWNVPLKAWLTFSAMIDAMNPENEDDKIKVERSVKKEGRQSVDETNTNKKANTATHTIPPIPSELTNIYAYQNSHIADFFNPFNHHLSLLPPPQSVGSQFRLTSITSTTKSRFPFKFPFNTVYLTGVNAKKKLGDYMKSKDFNYPIILTFEVFSPDLITKLTGSDGKRQRNVVDKFQRVKNVDAFNVYVHDVYNGEEGGGGKEGENEVIDLSIGEGEGIDLTNPPPSSPNSSSVVPGVEPDPNNRIWDKTLVSFPASPQPPPSSSTLPKPCSNIYGVKIGSYVRRHLPPVSSHCCTPSNYFPSKIPTLPPPQLHRTYVLDLGWGVAYVPDVGDRINLDVNNIRGEAVCRIENEIQRKGKRRKTQISVKEADRCRVNLKGCYLNDTVVNFYGRYISSSNPDTTSSENVYVFPTYFYTKIEGVKGSEQALADLWSDIGFWIPTNLWTLKFVIFPVNYGLHWSTACIVNPGAVFAEDGSLGQPAIIHLDSGKKLKAHSSGDIYKVIRLFLASALIAMNKEEEQELDAEDGDIEKNKEVGEKRKGFVKLTSKNAKKHFTAEKLPGISPANEGKGMPQQSNEDDCGVYLLKSIKALKELADGGFELEKRHVEEKFLKVGKWAQKDIDDFREEVGRIFYDVGVEGRREESLKRQES</sequence>
<keyword evidence="4" id="KW-0788">Thiol protease</keyword>
<proteinExistence type="inferred from homology"/>
<name>A0A9W7DT95_9STRA</name>
<evidence type="ECO:0000313" key="7">
    <source>
        <dbReference type="EMBL" id="GMH53450.1"/>
    </source>
</evidence>
<dbReference type="PANTHER" id="PTHR46915">
    <property type="entry name" value="UBIQUITIN-LIKE PROTEASE 4-RELATED"/>
    <property type="match status" value="1"/>
</dbReference>
<dbReference type="InterPro" id="IPR003653">
    <property type="entry name" value="Peptidase_C48_C"/>
</dbReference>
<gene>
    <name evidence="7" type="ORF">TrLO_g178</name>
</gene>
<evidence type="ECO:0000256" key="3">
    <source>
        <dbReference type="ARBA" id="ARBA00022801"/>
    </source>
</evidence>
<evidence type="ECO:0000313" key="8">
    <source>
        <dbReference type="Proteomes" id="UP001165122"/>
    </source>
</evidence>
<dbReference type="PANTHER" id="PTHR46915:SF2">
    <property type="entry name" value="UBIQUITIN-LIKE PROTEASE 4"/>
    <property type="match status" value="1"/>
</dbReference>
<dbReference type="Pfam" id="PF02902">
    <property type="entry name" value="Peptidase_C48"/>
    <property type="match status" value="1"/>
</dbReference>
<feature type="region of interest" description="Disordered" evidence="5">
    <location>
        <begin position="131"/>
        <end position="152"/>
    </location>
</feature>
<keyword evidence="2" id="KW-0645">Protease</keyword>
<evidence type="ECO:0000256" key="1">
    <source>
        <dbReference type="ARBA" id="ARBA00005234"/>
    </source>
</evidence>
<dbReference type="SUPFAM" id="SSF54001">
    <property type="entry name" value="Cysteine proteinases"/>
    <property type="match status" value="1"/>
</dbReference>
<dbReference type="GO" id="GO:0006508">
    <property type="term" value="P:proteolysis"/>
    <property type="evidence" value="ECO:0007669"/>
    <property type="project" value="UniProtKB-KW"/>
</dbReference>
<comment type="similarity">
    <text evidence="1">Belongs to the peptidase C48 family.</text>
</comment>
<dbReference type="EMBL" id="BRXW01000425">
    <property type="protein sequence ID" value="GMH53450.1"/>
    <property type="molecule type" value="Genomic_DNA"/>
</dbReference>
<feature type="region of interest" description="Disordered" evidence="5">
    <location>
        <begin position="30"/>
        <end position="53"/>
    </location>
</feature>
<accession>A0A9W7DT95</accession>
<dbReference type="Gene3D" id="3.40.395.10">
    <property type="entry name" value="Adenoviral Proteinase, Chain A"/>
    <property type="match status" value="1"/>
</dbReference>
<feature type="region of interest" description="Disordered" evidence="5">
    <location>
        <begin position="311"/>
        <end position="333"/>
    </location>
</feature>